<feature type="transmembrane region" description="Helical" evidence="7">
    <location>
        <begin position="958"/>
        <end position="991"/>
    </location>
</feature>
<dbReference type="AlphaFoldDB" id="I0IE83"/>
<feature type="transmembrane region" description="Helical" evidence="7">
    <location>
        <begin position="87"/>
        <end position="110"/>
    </location>
</feature>
<keyword evidence="11" id="KW-1185">Reference proteome</keyword>
<dbReference type="InterPro" id="IPR045062">
    <property type="entry name" value="Cyt_c_biogenesis_CcsA/CcmC"/>
</dbReference>
<dbReference type="PATRIC" id="fig|1142394.8.peg.1450"/>
<evidence type="ECO:0000313" key="10">
    <source>
        <dbReference type="EMBL" id="BAM03571.1"/>
    </source>
</evidence>
<sequence length="1131" mass="119750">MTTLTANPNVLTRERARGLTAASLLRPLASLKLTVTLMTLTTLLIFFGTLAQTQQGLWAVMEDYFRSVWVWVPLSLFGPRGNTIPGGFPFVGGGLLGALLLINLVAAHGVRFKVLPGTGRRALGYALTLVGVALVAITFLYPPVTSAVVDHGLVPLFGLGLLLMLPLLAGCQVLFGNRSGLVLVHASLILLLLGEGLTAAVAHESQMPIYDGQTTTWSQDIRTSEIAITRPVEGEPGKVTTWAVPQDLLAEAEGSGEAIPLPGLGVALRVIDFMPNARLLARPETPVEGAPPMPVQATDGLGAGRLFAGEVDRVSGAGEQRVDEPAAVVELVSTADEAPLGSLVVSTRLEDPATPYVPVIQKLATPDGELGVSMRFERIYRDFAVRLEEFRHDLYPGTQVPKNFSSEVTLIEAGGTERPALIRMNEPLRYAGETWFQMNWIRPGPAGGDDRGTVLQVVDNPGWTVPYIAVTVGGLGLTMHFAIRLFGYLRRDRAERARAGARRERAAPAEPSGRRWPALAVPAAALLLAGLVLLPRTEATEPGSEADAVARFAALPVSSGGRIKPWDSVARDTLTSLGGRSTVRDGEGVEQAADAWLLDLLARRDGWDAAKVFRVDHPGTKAILGVYDPERKRFSYAEVAPHREKLAEQVGLADAVAANDRNAFEREVLNLASHLTRFENLATLSTEQVVPPRLDAGEPERDGGWLTLAAAGVGPQHEHRHAEAVAHDHDGDGVADHGPEAHGDGGSAAGGGVPHDHDGDGVADHALGFHDAPAPGPAGPPDPVAVSYSVAIEAFAGGHPGTTAEVAKALASILGAAHPDAVSKAETEVVFNEYAPYQRAMALYVLAGIAVAVSWLAWPRALRRAAVVLLLAALVVHTAGLGVRVYLSGRPPVTNLYSSAVFVGWGVVILGLLLEPIARLGLGLAVAAVTGFTTLLVARALDSGDTMAVLQAVLDTNFWLATHVVIITLGYSAVFVAGVLGIAYLVGGVYTPLLKKAETRRRVTAAIVGVTGFALLLSFVGTILGGIWADQSWGRFWGWDPKENGALMIVLWTAVLLHARVGGLVKGRGIAAIAVIGNIVTLWSWFGVNMLGTGLHSYGFIDSAVFWMLVAVALHLAVVSLVFLPRSRWVS</sequence>
<feature type="transmembrane region" description="Helical" evidence="7">
    <location>
        <begin position="1104"/>
        <end position="1124"/>
    </location>
</feature>
<evidence type="ECO:0000256" key="1">
    <source>
        <dbReference type="ARBA" id="ARBA00004141"/>
    </source>
</evidence>
<evidence type="ECO:0000256" key="6">
    <source>
        <dbReference type="SAM" id="MobiDB-lite"/>
    </source>
</evidence>
<feature type="compositionally biased region" description="Basic and acidic residues" evidence="6">
    <location>
        <begin position="754"/>
        <end position="763"/>
    </location>
</feature>
<organism evidence="10 11">
    <name type="scientific">Phycisphaera mikurensis (strain NBRC 102666 / KCTC 22515 / FYK2301M01)</name>
    <dbReference type="NCBI Taxonomy" id="1142394"/>
    <lineage>
        <taxon>Bacteria</taxon>
        <taxon>Pseudomonadati</taxon>
        <taxon>Planctomycetota</taxon>
        <taxon>Phycisphaerae</taxon>
        <taxon>Phycisphaerales</taxon>
        <taxon>Phycisphaeraceae</taxon>
        <taxon>Phycisphaera</taxon>
    </lineage>
</organism>
<dbReference type="GO" id="GO:0005886">
    <property type="term" value="C:plasma membrane"/>
    <property type="evidence" value="ECO:0007669"/>
    <property type="project" value="TreeGrafter"/>
</dbReference>
<feature type="transmembrane region" description="Helical" evidence="7">
    <location>
        <begin position="153"/>
        <end position="175"/>
    </location>
</feature>
<feature type="domain" description="Cytochrome c assembly protein" evidence="8">
    <location>
        <begin position="894"/>
        <end position="1096"/>
    </location>
</feature>
<dbReference type="RefSeq" id="WP_014436790.1">
    <property type="nucleotide sequence ID" value="NC_017080.1"/>
</dbReference>
<dbReference type="PANTHER" id="PTHR30071:SF1">
    <property type="entry name" value="CYTOCHROME B_B6 PROTEIN-RELATED"/>
    <property type="match status" value="1"/>
</dbReference>
<feature type="region of interest" description="Disordered" evidence="6">
    <location>
        <begin position="713"/>
        <end position="781"/>
    </location>
</feature>
<dbReference type="EMBL" id="AP012338">
    <property type="protein sequence ID" value="BAM03571.1"/>
    <property type="molecule type" value="Genomic_DNA"/>
</dbReference>
<dbReference type="Pfam" id="PF01578">
    <property type="entry name" value="Cytochrom_C_asm"/>
    <property type="match status" value="1"/>
</dbReference>
<proteinExistence type="predicted"/>
<feature type="compositionally biased region" description="Basic and acidic residues" evidence="6">
    <location>
        <begin position="716"/>
        <end position="743"/>
    </location>
</feature>
<dbReference type="STRING" id="1142394.PSMK_14120"/>
<evidence type="ECO:0000256" key="2">
    <source>
        <dbReference type="ARBA" id="ARBA00022692"/>
    </source>
</evidence>
<feature type="transmembrane region" description="Helical" evidence="7">
    <location>
        <begin position="122"/>
        <end position="141"/>
    </location>
</feature>
<evidence type="ECO:0000259" key="9">
    <source>
        <dbReference type="Pfam" id="PF05140"/>
    </source>
</evidence>
<dbReference type="GO" id="GO:0017004">
    <property type="term" value="P:cytochrome complex assembly"/>
    <property type="evidence" value="ECO:0007669"/>
    <property type="project" value="UniProtKB-KW"/>
</dbReference>
<feature type="transmembrane region" description="Helical" evidence="7">
    <location>
        <begin position="1045"/>
        <end position="1063"/>
    </location>
</feature>
<evidence type="ECO:0000256" key="5">
    <source>
        <dbReference type="ARBA" id="ARBA00023136"/>
    </source>
</evidence>
<comment type="subcellular location">
    <subcellularLocation>
        <location evidence="1">Membrane</location>
        <topology evidence="1">Multi-pass membrane protein</topology>
    </subcellularLocation>
</comment>
<evidence type="ECO:0000256" key="3">
    <source>
        <dbReference type="ARBA" id="ARBA00022748"/>
    </source>
</evidence>
<feature type="transmembrane region" description="Helical" evidence="7">
    <location>
        <begin position="893"/>
        <end position="913"/>
    </location>
</feature>
<keyword evidence="2 7" id="KW-0812">Transmembrane</keyword>
<dbReference type="HOGENOM" id="CLU_269707_0_0_0"/>
<keyword evidence="4 7" id="KW-1133">Transmembrane helix</keyword>
<dbReference type="OrthoDB" id="9814290at2"/>
<reference evidence="10 11" key="1">
    <citation type="submission" date="2012-02" db="EMBL/GenBank/DDBJ databases">
        <title>Complete genome sequence of Phycisphaera mikurensis NBRC 102666.</title>
        <authorList>
            <person name="Ankai A."/>
            <person name="Hosoyama A."/>
            <person name="Terui Y."/>
            <person name="Sekine M."/>
            <person name="Fukai R."/>
            <person name="Kato Y."/>
            <person name="Nakamura S."/>
            <person name="Yamada-Narita S."/>
            <person name="Kawakoshi A."/>
            <person name="Fukunaga Y."/>
            <person name="Yamazaki S."/>
            <person name="Fujita N."/>
        </authorList>
    </citation>
    <scope>NUCLEOTIDE SEQUENCE [LARGE SCALE GENOMIC DNA]</scope>
    <source>
        <strain evidence="11">NBRC 102666 / KCTC 22515 / FYK2301M01</strain>
    </source>
</reference>
<feature type="transmembrane region" description="Helical" evidence="7">
    <location>
        <begin position="920"/>
        <end position="938"/>
    </location>
</feature>
<evidence type="ECO:0000313" key="11">
    <source>
        <dbReference type="Proteomes" id="UP000007881"/>
    </source>
</evidence>
<keyword evidence="5 7" id="KW-0472">Membrane</keyword>
<feature type="transmembrane region" description="Helical" evidence="7">
    <location>
        <begin position="33"/>
        <end position="51"/>
    </location>
</feature>
<dbReference type="InterPro" id="IPR007816">
    <property type="entry name" value="ResB-like_domain"/>
</dbReference>
<name>I0IE83_PHYMF</name>
<dbReference type="KEGG" id="phm:PSMK_14120"/>
<feature type="transmembrane region" description="Helical" evidence="7">
    <location>
        <begin position="182"/>
        <end position="202"/>
    </location>
</feature>
<feature type="transmembrane region" description="Helical" evidence="7">
    <location>
        <begin position="841"/>
        <end position="858"/>
    </location>
</feature>
<feature type="compositionally biased region" description="Gly residues" evidence="6">
    <location>
        <begin position="744"/>
        <end position="753"/>
    </location>
</feature>
<dbReference type="InterPro" id="IPR002541">
    <property type="entry name" value="Cyt_c_assembly"/>
</dbReference>
<dbReference type="Proteomes" id="UP000007881">
    <property type="component" value="Chromosome"/>
</dbReference>
<evidence type="ECO:0000259" key="8">
    <source>
        <dbReference type="Pfam" id="PF01578"/>
    </source>
</evidence>
<evidence type="ECO:0000256" key="4">
    <source>
        <dbReference type="ARBA" id="ARBA00022989"/>
    </source>
</evidence>
<feature type="transmembrane region" description="Helical" evidence="7">
    <location>
        <begin position="1003"/>
        <end position="1025"/>
    </location>
</feature>
<accession>I0IE83</accession>
<keyword evidence="3" id="KW-0201">Cytochrome c-type biogenesis</keyword>
<protein>
    <submittedName>
        <fullName evidence="10">Putative cytochrome c biogenesis protein</fullName>
    </submittedName>
</protein>
<feature type="transmembrane region" description="Helical" evidence="7">
    <location>
        <begin position="865"/>
        <end position="887"/>
    </location>
</feature>
<dbReference type="eggNOG" id="COG0755">
    <property type="taxonomic scope" value="Bacteria"/>
</dbReference>
<dbReference type="eggNOG" id="COG1333">
    <property type="taxonomic scope" value="Bacteria"/>
</dbReference>
<gene>
    <name evidence="10" type="ordered locus">PSMK_14120</name>
</gene>
<feature type="transmembrane region" description="Helical" evidence="7">
    <location>
        <begin position="1070"/>
        <end position="1092"/>
    </location>
</feature>
<dbReference type="PANTHER" id="PTHR30071">
    <property type="entry name" value="HEME EXPORTER PROTEIN C"/>
    <property type="match status" value="1"/>
</dbReference>
<dbReference type="Pfam" id="PF05140">
    <property type="entry name" value="ResB"/>
    <property type="match status" value="1"/>
</dbReference>
<feature type="domain" description="ResB-like" evidence="9">
    <location>
        <begin position="381"/>
        <end position="440"/>
    </location>
</feature>
<dbReference type="GO" id="GO:0020037">
    <property type="term" value="F:heme binding"/>
    <property type="evidence" value="ECO:0007669"/>
    <property type="project" value="InterPro"/>
</dbReference>
<evidence type="ECO:0000256" key="7">
    <source>
        <dbReference type="SAM" id="Phobius"/>
    </source>
</evidence>